<evidence type="ECO:0000256" key="13">
    <source>
        <dbReference type="ARBA" id="ARBA00022932"/>
    </source>
</evidence>
<dbReference type="InterPro" id="IPR012337">
    <property type="entry name" value="RNaseH-like_sf"/>
</dbReference>
<dbReference type="Gene3D" id="4.10.60.10">
    <property type="entry name" value="Zinc finger, CCHC-type"/>
    <property type="match status" value="1"/>
</dbReference>
<dbReference type="SUPFAM" id="SSF53098">
    <property type="entry name" value="Ribonuclease H-like"/>
    <property type="match status" value="1"/>
</dbReference>
<evidence type="ECO:0000256" key="9">
    <source>
        <dbReference type="ARBA" id="ARBA00022840"/>
    </source>
</evidence>
<evidence type="ECO:0000256" key="17">
    <source>
        <dbReference type="SAM" id="MobiDB-lite"/>
    </source>
</evidence>
<dbReference type="EMBL" id="JACGWL010000349">
    <property type="protein sequence ID" value="KAK4384065.1"/>
    <property type="molecule type" value="Genomic_DNA"/>
</dbReference>
<evidence type="ECO:0000313" key="21">
    <source>
        <dbReference type="Proteomes" id="UP001289374"/>
    </source>
</evidence>
<evidence type="ECO:0000313" key="20">
    <source>
        <dbReference type="EMBL" id="KAK4384065.1"/>
    </source>
</evidence>
<comment type="function">
    <text evidence="1">The aspartyl protease (PR) mediates the proteolytic cleavages of the Gag and Gag-Pol polyproteins after assembly of the VLP.</text>
</comment>
<accession>A0AAE1T9R7</accession>
<dbReference type="GO" id="GO:0003676">
    <property type="term" value="F:nucleic acid binding"/>
    <property type="evidence" value="ECO:0007669"/>
    <property type="project" value="InterPro"/>
</dbReference>
<keyword evidence="9" id="KW-0067">ATP-binding</keyword>
<evidence type="ECO:0000256" key="2">
    <source>
        <dbReference type="ARBA" id="ARBA00022612"/>
    </source>
</evidence>
<dbReference type="GO" id="GO:0004519">
    <property type="term" value="F:endonuclease activity"/>
    <property type="evidence" value="ECO:0007669"/>
    <property type="project" value="UniProtKB-KW"/>
</dbReference>
<keyword evidence="14" id="KW-0917">Virion maturation</keyword>
<name>A0AAE1T9R7_9LAMI</name>
<evidence type="ECO:0000256" key="3">
    <source>
        <dbReference type="ARBA" id="ARBA00022670"/>
    </source>
</evidence>
<evidence type="ECO:0000256" key="5">
    <source>
        <dbReference type="ARBA" id="ARBA00022723"/>
    </source>
</evidence>
<keyword evidence="11" id="KW-0229">DNA integration</keyword>
<dbReference type="PROSITE" id="PS50158">
    <property type="entry name" value="ZF_CCHC"/>
    <property type="match status" value="1"/>
</dbReference>
<reference evidence="20" key="2">
    <citation type="journal article" date="2024" name="Plant">
        <title>Genomic evolution and insights into agronomic trait innovations of Sesamum species.</title>
        <authorList>
            <person name="Miao H."/>
            <person name="Wang L."/>
            <person name="Qu L."/>
            <person name="Liu H."/>
            <person name="Sun Y."/>
            <person name="Le M."/>
            <person name="Wang Q."/>
            <person name="Wei S."/>
            <person name="Zheng Y."/>
            <person name="Lin W."/>
            <person name="Duan Y."/>
            <person name="Cao H."/>
            <person name="Xiong S."/>
            <person name="Wang X."/>
            <person name="Wei L."/>
            <person name="Li C."/>
            <person name="Ma Q."/>
            <person name="Ju M."/>
            <person name="Zhao R."/>
            <person name="Li G."/>
            <person name="Mu C."/>
            <person name="Tian Q."/>
            <person name="Mei H."/>
            <person name="Zhang T."/>
            <person name="Gao T."/>
            <person name="Zhang H."/>
        </authorList>
    </citation>
    <scope>NUCLEOTIDE SEQUENCE</scope>
    <source>
        <strain evidence="20">K16</strain>
    </source>
</reference>
<keyword evidence="16" id="KW-0863">Zinc-finger</keyword>
<comment type="caution">
    <text evidence="20">The sequence shown here is derived from an EMBL/GenBank/DDBJ whole genome shotgun (WGS) entry which is preliminary data.</text>
</comment>
<keyword evidence="4" id="KW-0540">Nuclease</keyword>
<dbReference type="Pfam" id="PF00665">
    <property type="entry name" value="rve"/>
    <property type="match status" value="1"/>
</dbReference>
<dbReference type="GO" id="GO:0015074">
    <property type="term" value="P:DNA integration"/>
    <property type="evidence" value="ECO:0007669"/>
    <property type="project" value="UniProtKB-KW"/>
</dbReference>
<proteinExistence type="predicted"/>
<sequence length="542" mass="62086">MKGILIQQKVFKAIDGKYADNVSDDKKLENDEYAYSSIILNLSDSVIRKVGKQDSAKDLWNKLEELYTETSLPRDKNIDDYSPIVLLNAIPETYGDVKAAIKYGRDNVNLETVVSGLKSKEMDLKTNKPSQNQNEVNFVRGRTKNRNSDYKYRRHSKSRSRSRGRSQSRSKYRNNRYNNNTDKNNDEKQKEKRCYNCGGRGHFIKECKKPRKNEPKDTANVAEESSDEVYMLCDVNSAKSSLNMNEWLLDSGCTFHMTPFKEILTNYKSDNSGSVSMANEKLCDVKGFGDVCLIFESGFKLTLKNVRHVPDLCHNLISCAALEEEGLEGRWGKGIMKIMKGSLTVFKAEKRRNLYVCHVKYDLLAASVLNKNDSNLWHKRLGHISMKGLELLHKHGILSGSINEIDFCDDCILGKQHKVHFPSSSSPNPVTSSCVLDYVHADVWGPANVPSHGGNRFFLSIIDNFSRKVFVFLMKHKSEVFEKFKMWKSLVENQTGKKLKALRTDNGLEFCNQQFSELCQEFGIKRHRTTPYTPNRMVWLKE</sequence>
<evidence type="ECO:0000256" key="8">
    <source>
        <dbReference type="ARBA" id="ARBA00022801"/>
    </source>
</evidence>
<evidence type="ECO:0000256" key="6">
    <source>
        <dbReference type="ARBA" id="ARBA00022741"/>
    </source>
</evidence>
<dbReference type="SUPFAM" id="SSF57756">
    <property type="entry name" value="Retrovirus zinc finger-like domains"/>
    <property type="match status" value="1"/>
</dbReference>
<keyword evidence="21" id="KW-1185">Reference proteome</keyword>
<evidence type="ECO:0000256" key="10">
    <source>
        <dbReference type="ARBA" id="ARBA00022842"/>
    </source>
</evidence>
<keyword evidence="7" id="KW-0255">Endonuclease</keyword>
<evidence type="ECO:0000256" key="11">
    <source>
        <dbReference type="ARBA" id="ARBA00022908"/>
    </source>
</evidence>
<dbReference type="InterPro" id="IPR054722">
    <property type="entry name" value="PolX-like_BBD"/>
</dbReference>
<evidence type="ECO:0000259" key="18">
    <source>
        <dbReference type="PROSITE" id="PS50158"/>
    </source>
</evidence>
<dbReference type="GO" id="GO:0008233">
    <property type="term" value="F:peptidase activity"/>
    <property type="evidence" value="ECO:0007669"/>
    <property type="project" value="UniProtKB-KW"/>
</dbReference>
<dbReference type="InterPro" id="IPR039537">
    <property type="entry name" value="Retrotran_Ty1/copia-like"/>
</dbReference>
<feature type="domain" description="CCHC-type" evidence="18">
    <location>
        <begin position="193"/>
        <end position="209"/>
    </location>
</feature>
<dbReference type="Pfam" id="PF00098">
    <property type="entry name" value="zf-CCHC"/>
    <property type="match status" value="1"/>
</dbReference>
<keyword evidence="10" id="KW-0460">Magnesium</keyword>
<evidence type="ECO:0000256" key="15">
    <source>
        <dbReference type="ARBA" id="ARBA00023172"/>
    </source>
</evidence>
<protein>
    <submittedName>
        <fullName evidence="20">Retrovirus-related Pol polyprotein from transposon TNT 1-94</fullName>
    </submittedName>
</protein>
<dbReference type="GO" id="GO:0003964">
    <property type="term" value="F:RNA-directed DNA polymerase activity"/>
    <property type="evidence" value="ECO:0007669"/>
    <property type="project" value="UniProtKB-KW"/>
</dbReference>
<dbReference type="Pfam" id="PF14223">
    <property type="entry name" value="Retrotran_gag_2"/>
    <property type="match status" value="1"/>
</dbReference>
<dbReference type="PANTHER" id="PTHR42648:SF11">
    <property type="entry name" value="TRANSPOSON TY4-P GAG-POL POLYPROTEIN"/>
    <property type="match status" value="1"/>
</dbReference>
<dbReference type="GO" id="GO:0006508">
    <property type="term" value="P:proteolysis"/>
    <property type="evidence" value="ECO:0007669"/>
    <property type="project" value="UniProtKB-KW"/>
</dbReference>
<evidence type="ECO:0000256" key="7">
    <source>
        <dbReference type="ARBA" id="ARBA00022759"/>
    </source>
</evidence>
<keyword evidence="13" id="KW-0548">Nucleotidyltransferase</keyword>
<dbReference type="PROSITE" id="PS50994">
    <property type="entry name" value="INTEGRASE"/>
    <property type="match status" value="1"/>
</dbReference>
<evidence type="ECO:0000259" key="19">
    <source>
        <dbReference type="PROSITE" id="PS50994"/>
    </source>
</evidence>
<keyword evidence="5" id="KW-0479">Metal-binding</keyword>
<dbReference type="AlphaFoldDB" id="A0AAE1T9R7"/>
<keyword evidence="3" id="KW-0645">Protease</keyword>
<gene>
    <name evidence="20" type="ORF">Sango_3095200</name>
</gene>
<feature type="compositionally biased region" description="Polar residues" evidence="17">
    <location>
        <begin position="127"/>
        <end position="136"/>
    </location>
</feature>
<dbReference type="SMART" id="SM00343">
    <property type="entry name" value="ZnF_C2HC"/>
    <property type="match status" value="1"/>
</dbReference>
<reference evidence="20" key="1">
    <citation type="submission" date="2020-06" db="EMBL/GenBank/DDBJ databases">
        <authorList>
            <person name="Li T."/>
            <person name="Hu X."/>
            <person name="Zhang T."/>
            <person name="Song X."/>
            <person name="Zhang H."/>
            <person name="Dai N."/>
            <person name="Sheng W."/>
            <person name="Hou X."/>
            <person name="Wei L."/>
        </authorList>
    </citation>
    <scope>NUCLEOTIDE SEQUENCE</scope>
    <source>
        <strain evidence="20">K16</strain>
        <tissue evidence="20">Leaf</tissue>
    </source>
</reference>
<dbReference type="GO" id="GO:0003887">
    <property type="term" value="F:DNA-directed DNA polymerase activity"/>
    <property type="evidence" value="ECO:0007669"/>
    <property type="project" value="UniProtKB-KW"/>
</dbReference>
<keyword evidence="16" id="KW-0862">Zinc</keyword>
<feature type="region of interest" description="Disordered" evidence="17">
    <location>
        <begin position="121"/>
        <end position="191"/>
    </location>
</feature>
<keyword evidence="2" id="KW-1188">Viral release from host cell</keyword>
<keyword evidence="6" id="KW-0547">Nucleotide-binding</keyword>
<keyword evidence="15" id="KW-0233">DNA recombination</keyword>
<evidence type="ECO:0000256" key="4">
    <source>
        <dbReference type="ARBA" id="ARBA00022722"/>
    </source>
</evidence>
<dbReference type="Pfam" id="PF22936">
    <property type="entry name" value="Pol_BBD"/>
    <property type="match status" value="1"/>
</dbReference>
<dbReference type="InterPro" id="IPR001584">
    <property type="entry name" value="Integrase_cat-core"/>
</dbReference>
<dbReference type="Proteomes" id="UP001289374">
    <property type="component" value="Unassembled WGS sequence"/>
</dbReference>
<evidence type="ECO:0000256" key="1">
    <source>
        <dbReference type="ARBA" id="ARBA00002180"/>
    </source>
</evidence>
<dbReference type="InterPro" id="IPR036875">
    <property type="entry name" value="Znf_CCHC_sf"/>
</dbReference>
<dbReference type="InterPro" id="IPR036397">
    <property type="entry name" value="RNaseH_sf"/>
</dbReference>
<dbReference type="GO" id="GO:0006310">
    <property type="term" value="P:DNA recombination"/>
    <property type="evidence" value="ECO:0007669"/>
    <property type="project" value="UniProtKB-KW"/>
</dbReference>
<evidence type="ECO:0000256" key="16">
    <source>
        <dbReference type="PROSITE-ProRule" id="PRU00047"/>
    </source>
</evidence>
<dbReference type="InterPro" id="IPR001878">
    <property type="entry name" value="Znf_CCHC"/>
</dbReference>
<dbReference type="GO" id="GO:0008270">
    <property type="term" value="F:zinc ion binding"/>
    <property type="evidence" value="ECO:0007669"/>
    <property type="project" value="UniProtKB-KW"/>
</dbReference>
<keyword evidence="13" id="KW-0808">Transferase</keyword>
<organism evidence="20 21">
    <name type="scientific">Sesamum angolense</name>
    <dbReference type="NCBI Taxonomy" id="2727404"/>
    <lineage>
        <taxon>Eukaryota</taxon>
        <taxon>Viridiplantae</taxon>
        <taxon>Streptophyta</taxon>
        <taxon>Embryophyta</taxon>
        <taxon>Tracheophyta</taxon>
        <taxon>Spermatophyta</taxon>
        <taxon>Magnoliopsida</taxon>
        <taxon>eudicotyledons</taxon>
        <taxon>Gunneridae</taxon>
        <taxon>Pentapetalae</taxon>
        <taxon>asterids</taxon>
        <taxon>lamiids</taxon>
        <taxon>Lamiales</taxon>
        <taxon>Pedaliaceae</taxon>
        <taxon>Sesamum</taxon>
    </lineage>
</organism>
<keyword evidence="12" id="KW-0695">RNA-directed DNA polymerase</keyword>
<evidence type="ECO:0000256" key="12">
    <source>
        <dbReference type="ARBA" id="ARBA00022918"/>
    </source>
</evidence>
<dbReference type="PANTHER" id="PTHR42648">
    <property type="entry name" value="TRANSPOSASE, PUTATIVE-RELATED"/>
    <property type="match status" value="1"/>
</dbReference>
<dbReference type="InterPro" id="IPR025724">
    <property type="entry name" value="GAG-pre-integrase_dom"/>
</dbReference>
<feature type="domain" description="Integrase catalytic" evidence="19">
    <location>
        <begin position="425"/>
        <end position="542"/>
    </location>
</feature>
<dbReference type="Gene3D" id="3.30.420.10">
    <property type="entry name" value="Ribonuclease H-like superfamily/Ribonuclease H"/>
    <property type="match status" value="1"/>
</dbReference>
<evidence type="ECO:0000256" key="14">
    <source>
        <dbReference type="ARBA" id="ARBA00023113"/>
    </source>
</evidence>
<dbReference type="Pfam" id="PF13976">
    <property type="entry name" value="gag_pre-integrs"/>
    <property type="match status" value="1"/>
</dbReference>
<keyword evidence="13" id="KW-0239">DNA-directed DNA polymerase</keyword>
<feature type="compositionally biased region" description="Basic residues" evidence="17">
    <location>
        <begin position="152"/>
        <end position="174"/>
    </location>
</feature>
<dbReference type="GO" id="GO:0005524">
    <property type="term" value="F:ATP binding"/>
    <property type="evidence" value="ECO:0007669"/>
    <property type="project" value="UniProtKB-KW"/>
</dbReference>
<keyword evidence="8" id="KW-0378">Hydrolase</keyword>